<reference evidence="1 2" key="1">
    <citation type="journal article" date="2010" name="Cell">
        <title>The genome of Naegleria gruberi illuminates early eukaryotic versatility.</title>
        <authorList>
            <person name="Fritz-Laylin L.K."/>
            <person name="Prochnik S.E."/>
            <person name="Ginger M.L."/>
            <person name="Dacks J.B."/>
            <person name="Carpenter M.L."/>
            <person name="Field M.C."/>
            <person name="Kuo A."/>
            <person name="Paredez A."/>
            <person name="Chapman J."/>
            <person name="Pham J."/>
            <person name="Shu S."/>
            <person name="Neupane R."/>
            <person name="Cipriano M."/>
            <person name="Mancuso J."/>
            <person name="Tu H."/>
            <person name="Salamov A."/>
            <person name="Lindquist E."/>
            <person name="Shapiro H."/>
            <person name="Lucas S."/>
            <person name="Grigoriev I.V."/>
            <person name="Cande W.Z."/>
            <person name="Fulton C."/>
            <person name="Rokhsar D.S."/>
            <person name="Dawson S.C."/>
        </authorList>
    </citation>
    <scope>NUCLEOTIDE SEQUENCE [LARGE SCALE GENOMIC DNA]</scope>
    <source>
        <strain evidence="1 2">NEG-M</strain>
    </source>
</reference>
<dbReference type="Proteomes" id="UP000006671">
    <property type="component" value="Unassembled WGS sequence"/>
</dbReference>
<protein>
    <submittedName>
        <fullName evidence="1">Predicted protein</fullName>
    </submittedName>
</protein>
<dbReference type="OMA" id="AYFPCLM"/>
<evidence type="ECO:0000313" key="1">
    <source>
        <dbReference type="EMBL" id="EFC38639.1"/>
    </source>
</evidence>
<dbReference type="InterPro" id="IPR036322">
    <property type="entry name" value="WD40_repeat_dom_sf"/>
</dbReference>
<dbReference type="InParanoid" id="D2VX96"/>
<proteinExistence type="predicted"/>
<keyword evidence="2" id="KW-1185">Reference proteome</keyword>
<dbReference type="KEGG" id="ngr:NAEGRDRAFT_73666"/>
<dbReference type="AlphaFoldDB" id="D2VX96"/>
<gene>
    <name evidence="1" type="ORF">NAEGRDRAFT_73666</name>
</gene>
<organism evidence="2">
    <name type="scientific">Naegleria gruberi</name>
    <name type="common">Amoeba</name>
    <dbReference type="NCBI Taxonomy" id="5762"/>
    <lineage>
        <taxon>Eukaryota</taxon>
        <taxon>Discoba</taxon>
        <taxon>Heterolobosea</taxon>
        <taxon>Tetramitia</taxon>
        <taxon>Eutetramitia</taxon>
        <taxon>Vahlkampfiidae</taxon>
        <taxon>Naegleria</taxon>
    </lineage>
</organism>
<accession>D2VX96</accession>
<name>D2VX96_NAEGR</name>
<dbReference type="VEuPathDB" id="AmoebaDB:NAEGRDRAFT_73666"/>
<dbReference type="OrthoDB" id="10261442at2759"/>
<dbReference type="RefSeq" id="XP_002671383.1">
    <property type="nucleotide sequence ID" value="XM_002671337.1"/>
</dbReference>
<dbReference type="GeneID" id="8858085"/>
<sequence length="630" mass="71830">MSTDNRPSRRLIREDIRKRLVQNPNPEVIDQIDTFMFHYLHERGFHNVIERYVVLTIENNNSVSLEVALNLFNKRRLIRFIQGGDFEKAINYLNQCKKFIRDAEFNTVMRRILYAYFPCLMLKGETARAMKLITDMENMGLYDQEAKLKYGDLLKFEKLSNVISREMVISKCAEVVTKDLENIEDHYGAENQDIPTKYEKLDPTSLILNMSNVFNAEPPSFTQTGNTYQMVVDNQPSSIWSDYSRTDRSSTKKKRSYYEYATENPGNIVANIPEPSTPSLNQQKHKYSISILDTAEVFKAPVHTIIYAPPQKPPKSNSRLMFLSKQGNNLSAKTFKTANEKLQDVPNYLLDAKYANFLQTKNDLLPAYTFGVNTVFMEAVKDDKFLLFKLETDKYFLWDAQMVDVNMTSILVEKDTSKPLVGTFDGRLAYMKYEHEFTSLIKLGDSPIIRLLDCSEGDLNLKYALARNGCIYRVDINAKGEVLPNTVVKYDSNICQGNEIPELHINPDKKTELVLRCGNSIQIITCGKKPNAGVVQFSKQHSKDIPDLTCICFSHDGSYIFYGKTNGEIQVVTTPNLLPRSTLTTLSNDYATCISYCPDLKDPTQPKESTGYLAIGTNSGKVVWLSLNTK</sequence>
<evidence type="ECO:0000313" key="2">
    <source>
        <dbReference type="Proteomes" id="UP000006671"/>
    </source>
</evidence>
<dbReference type="InterPro" id="IPR015943">
    <property type="entry name" value="WD40/YVTN_repeat-like_dom_sf"/>
</dbReference>
<dbReference type="Gene3D" id="2.130.10.10">
    <property type="entry name" value="YVTN repeat-like/Quinoprotein amine dehydrogenase"/>
    <property type="match status" value="1"/>
</dbReference>
<dbReference type="EMBL" id="GG738906">
    <property type="protein sequence ID" value="EFC38639.1"/>
    <property type="molecule type" value="Genomic_DNA"/>
</dbReference>
<dbReference type="SUPFAM" id="SSF50978">
    <property type="entry name" value="WD40 repeat-like"/>
    <property type="match status" value="1"/>
</dbReference>